<sequence length="1753" mass="191793">MELNKDGVDADASVIGCAIDSALPVTTATTSSCQVQQSAAVNVDALQAKISALEAEFLGAWQILEFLSSEYLVMWERLETVELLLYQQQATIARLVGTYGDTGGLDEKQPSSTDASAITEANSTMSGHLHNGPNLSHVKEEDGDDDDDDRFAAKVEAQLRSLESSEQHPYSITTVGRSRQSSRLSADEAFYRSLNSAHRDSPSMMSESDNELRMIWESSSSGQQQFHQDPARTSEESIGHVFSAQDYCHYRRGNTSSQDVWPKGKKAKPPDDLEEDSQTEDDEWAWRNNIGTAGSSLDCARQIREIERVSRKLKRDSQRLQELRERLVQSSSIPQHVTQHTPVDPGNDLHEQLRLAFLESARQKSARLHQRQQLQQPQTNSLGYSSSTQQPSIYSGSSSAAVGAPVHIDPLHLGRSNSSENVSPSFSSYLRTPMETQTGHDDAKTSNTTSPLLQRSKSAQKSPTPQTKTPVIKTRSVSEEIAPNCLGNYLSTASSRSPSKIPSASRSPSRRGQQGLSPTRVSRISSMRSDSGVSSLGGNWSSMDPERSPVSPSQLLVLAGHHSSTQQQVELINSAPPPPAPADGPNTRPSSRMMYEQPAVSPSTRFRSTQPSQIQPHLTTETWNVQGSICSVATAAFPAAGSNQRTEPYPDSVHHSHEAPVVNRARQSHPSPCNLSRNDSTWIETEIDNPFLPTTLDDEWYSPRGVVHPQNAPQHNYRSNTPSPAPGSLPEGHFVPEPANVLNQQQQQHQQQQKQFQYPTLTFEPCQEELVRNFESYPSNYVQQSKSAGCSPKQRRRLHSSPTSSLTSQRYPQQENQHKQHPNVRLEHQISSPGRLVQTATPAEQLSSSSSIDYYDLYYQTPSMAQQQQQQPCYMEHNHNAYGSQEGVYLFRNPLPNYEEQSPYETRRQSGQDEEMASSFGQSPSPFPTYTTSSQVIVSQCGYISIAASSGPSRPISPGKHPRNSPRKKIRSAVNQLFSRPKLKNRSVSLPGVDAMQEMDRQHLPHSASGSTGQVGGSDDGSGKRFSFSRTSSLPGLKKGKKMMKQLTNIIGGRRGSNDGKRPESLQSLSQQSDDWTTVSRRPLRTLDVVGNHSGEHGGNRAFVSYCNEGFDSGNDWDDDMSSQVATGGAPSRITENSLIACMPGTIPVSDPSLMTRRPSGPSSGEFAASRALGRYRRMAAAEAAATTITSPVAMTLPDVAIVSSSGSQPENRRKDRPPSGSDDDASLSLSLNLDFMSRHQSVDEQQDNEQQQESDIQEIFFPKVAIKPSPKRSQSDACSVADDSPKSCLTVQVQPPPPQPADYLEPVQLRPTGSIESAPASPRPLANVNRTAPRWQSTEDSIDVDDEWYRYGMMQLEEMERRAEFGETDLLAQAARQYNQQQSYGDQMQAVLSELQSRVPVHPAIDVYRSEPSGNKTLPYDDESCGYMPSAQENWEYAALPVVYEPAIRDEPSLIVEEENDDWAAYTSSPNRAGLAAQEPVIGSEQVSVKAQDEDDEDDDYSSGETSGPDSPHNQSFDDDNDNEGGSELFYPYEVSNDKEPEYYDATRHDGDAAIETTSSAAAATSTAGSYLNNRHSIYGTRGSTTDIFPSSGNILSAAGSTASNIASSVFSFFTSTTALKDGNEEVCEPQPSATDVYYASANNIASTGATATATITATVESPGQVAEAGLNYAHEGDDNMDSLDAEQQKMLTLTAKGSAARWKLVKTLRDKKAETASVGARPSPTTATSPTNNEAVRENFSRPSCALHPQK</sequence>
<feature type="region of interest" description="Disordered" evidence="2">
    <location>
        <begin position="899"/>
        <end position="925"/>
    </location>
</feature>
<feature type="region of interest" description="Disordered" evidence="2">
    <location>
        <begin position="364"/>
        <end position="400"/>
    </location>
</feature>
<evidence type="ECO:0000256" key="1">
    <source>
        <dbReference type="SAM" id="Coils"/>
    </source>
</evidence>
<protein>
    <submittedName>
        <fullName evidence="3">Uncharacterized protein</fullName>
    </submittedName>
</protein>
<feature type="region of interest" description="Disordered" evidence="2">
    <location>
        <begin position="1203"/>
        <end position="1228"/>
    </location>
</feature>
<feature type="region of interest" description="Disordered" evidence="2">
    <location>
        <begin position="782"/>
        <end position="823"/>
    </location>
</feature>
<feature type="region of interest" description="Disordered" evidence="2">
    <location>
        <begin position="124"/>
        <end position="148"/>
    </location>
</feature>
<feature type="region of interest" description="Disordered" evidence="2">
    <location>
        <begin position="432"/>
        <end position="614"/>
    </location>
</feature>
<feature type="compositionally biased region" description="Polar residues" evidence="2">
    <location>
        <begin position="1329"/>
        <end position="1338"/>
    </location>
</feature>
<feature type="region of interest" description="Disordered" evidence="2">
    <location>
        <begin position="253"/>
        <end position="281"/>
    </location>
</feature>
<feature type="region of interest" description="Disordered" evidence="2">
    <location>
        <begin position="1315"/>
        <end position="1338"/>
    </location>
</feature>
<feature type="compositionally biased region" description="Low complexity" evidence="2">
    <location>
        <begin position="491"/>
        <end position="511"/>
    </location>
</feature>
<dbReference type="PROSITE" id="PS51257">
    <property type="entry name" value="PROKAR_LIPOPROTEIN"/>
    <property type="match status" value="1"/>
</dbReference>
<name>A0A8J2RWS1_9CRUS</name>
<feature type="compositionally biased region" description="Polar residues" evidence="2">
    <location>
        <begin position="600"/>
        <end position="614"/>
    </location>
</feature>
<feature type="compositionally biased region" description="Acidic residues" evidence="2">
    <location>
        <begin position="272"/>
        <end position="281"/>
    </location>
</feature>
<feature type="region of interest" description="Disordered" evidence="2">
    <location>
        <begin position="1264"/>
        <end position="1284"/>
    </location>
</feature>
<feature type="compositionally biased region" description="Polar residues" evidence="2">
    <location>
        <begin position="711"/>
        <end position="722"/>
    </location>
</feature>
<feature type="compositionally biased region" description="Low complexity" evidence="2">
    <location>
        <begin position="1724"/>
        <end position="1733"/>
    </location>
</feature>
<organism evidence="3 4">
    <name type="scientific">Daphnia galeata</name>
    <dbReference type="NCBI Taxonomy" id="27404"/>
    <lineage>
        <taxon>Eukaryota</taxon>
        <taxon>Metazoa</taxon>
        <taxon>Ecdysozoa</taxon>
        <taxon>Arthropoda</taxon>
        <taxon>Crustacea</taxon>
        <taxon>Branchiopoda</taxon>
        <taxon>Diplostraca</taxon>
        <taxon>Cladocera</taxon>
        <taxon>Anomopoda</taxon>
        <taxon>Daphniidae</taxon>
        <taxon>Daphnia</taxon>
    </lineage>
</organism>
<feature type="compositionally biased region" description="Acidic residues" evidence="2">
    <location>
        <begin position="1494"/>
        <end position="1503"/>
    </location>
</feature>
<feature type="compositionally biased region" description="Polar residues" evidence="2">
    <location>
        <begin position="562"/>
        <end position="571"/>
    </location>
</feature>
<keyword evidence="1" id="KW-0175">Coiled coil</keyword>
<feature type="region of interest" description="Disordered" evidence="2">
    <location>
        <begin position="161"/>
        <end position="184"/>
    </location>
</feature>
<reference evidence="3" key="1">
    <citation type="submission" date="2021-11" db="EMBL/GenBank/DDBJ databases">
        <authorList>
            <person name="Schell T."/>
        </authorList>
    </citation>
    <scope>NUCLEOTIDE SEQUENCE</scope>
    <source>
        <strain evidence="3">M5</strain>
    </source>
</reference>
<feature type="compositionally biased region" description="Polar residues" evidence="2">
    <location>
        <begin position="1504"/>
        <end position="1516"/>
    </location>
</feature>
<dbReference type="Proteomes" id="UP000789390">
    <property type="component" value="Unassembled WGS sequence"/>
</dbReference>
<feature type="coiled-coil region" evidence="1">
    <location>
        <begin position="303"/>
        <end position="330"/>
    </location>
</feature>
<feature type="region of interest" description="Disordered" evidence="2">
    <location>
        <begin position="1712"/>
        <end position="1753"/>
    </location>
</feature>
<proteinExistence type="predicted"/>
<feature type="compositionally biased region" description="Polar residues" evidence="2">
    <location>
        <begin position="445"/>
        <end position="469"/>
    </location>
</feature>
<evidence type="ECO:0000313" key="4">
    <source>
        <dbReference type="Proteomes" id="UP000789390"/>
    </source>
</evidence>
<accession>A0A8J2RWS1</accession>
<comment type="caution">
    <text evidence="3">The sequence shown here is derived from an EMBL/GenBank/DDBJ whole genome shotgun (WGS) entry which is preliminary data.</text>
</comment>
<dbReference type="EMBL" id="CAKKLH010000281">
    <property type="protein sequence ID" value="CAH0108099.1"/>
    <property type="molecule type" value="Genomic_DNA"/>
</dbReference>
<feature type="region of interest" description="Disordered" evidence="2">
    <location>
        <begin position="949"/>
        <end position="988"/>
    </location>
</feature>
<feature type="region of interest" description="Disordered" evidence="2">
    <location>
        <begin position="702"/>
        <end position="736"/>
    </location>
</feature>
<evidence type="ECO:0000313" key="3">
    <source>
        <dbReference type="EMBL" id="CAH0108099.1"/>
    </source>
</evidence>
<feature type="compositionally biased region" description="Polar residues" evidence="2">
    <location>
        <begin position="512"/>
        <end position="542"/>
    </location>
</feature>
<feature type="compositionally biased region" description="Basic residues" evidence="2">
    <location>
        <begin position="960"/>
        <end position="971"/>
    </location>
</feature>
<dbReference type="OrthoDB" id="10053234at2759"/>
<feature type="compositionally biased region" description="Polar residues" evidence="2">
    <location>
        <begin position="800"/>
        <end position="815"/>
    </location>
</feature>
<feature type="region of interest" description="Disordered" evidence="2">
    <location>
        <begin position="1003"/>
        <end position="1077"/>
    </location>
</feature>
<feature type="region of interest" description="Disordered" evidence="2">
    <location>
        <begin position="1467"/>
        <end position="1532"/>
    </location>
</feature>
<gene>
    <name evidence="3" type="ORF">DGAL_LOCUS11465</name>
</gene>
<keyword evidence="4" id="KW-1185">Reference proteome</keyword>
<evidence type="ECO:0000256" key="2">
    <source>
        <dbReference type="SAM" id="MobiDB-lite"/>
    </source>
</evidence>
<feature type="compositionally biased region" description="Low complexity" evidence="2">
    <location>
        <begin position="371"/>
        <end position="400"/>
    </location>
</feature>